<proteinExistence type="predicted"/>
<evidence type="ECO:0000313" key="2">
    <source>
        <dbReference type="EMBL" id="MBB4933506.1"/>
    </source>
</evidence>
<evidence type="ECO:0000256" key="1">
    <source>
        <dbReference type="SAM" id="MobiDB-lite"/>
    </source>
</evidence>
<reference evidence="2 3" key="1">
    <citation type="submission" date="2020-08" db="EMBL/GenBank/DDBJ databases">
        <title>Sequencing the genomes of 1000 actinobacteria strains.</title>
        <authorList>
            <person name="Klenk H.-P."/>
        </authorList>
    </citation>
    <scope>NUCLEOTIDE SEQUENCE [LARGE SCALE GENOMIC DNA]</scope>
    <source>
        <strain evidence="2 3">DSM 102030</strain>
    </source>
</reference>
<dbReference type="EMBL" id="JACHJT010000001">
    <property type="protein sequence ID" value="MBB4933506.1"/>
    <property type="molecule type" value="Genomic_DNA"/>
</dbReference>
<dbReference type="AlphaFoldDB" id="A0A7W7RL45"/>
<protein>
    <submittedName>
        <fullName evidence="2">Uncharacterized protein</fullName>
    </submittedName>
</protein>
<evidence type="ECO:0000313" key="3">
    <source>
        <dbReference type="Proteomes" id="UP000523007"/>
    </source>
</evidence>
<dbReference type="RefSeq" id="WP_184581102.1">
    <property type="nucleotide sequence ID" value="NZ_JACHJT010000001.1"/>
</dbReference>
<dbReference type="Proteomes" id="UP000523007">
    <property type="component" value="Unassembled WGS sequence"/>
</dbReference>
<comment type="caution">
    <text evidence="2">The sequence shown here is derived from an EMBL/GenBank/DDBJ whole genome shotgun (WGS) entry which is preliminary data.</text>
</comment>
<gene>
    <name evidence="2" type="ORF">F4561_004326</name>
</gene>
<name>A0A7W7RL45_9ACTN</name>
<keyword evidence="3" id="KW-1185">Reference proteome</keyword>
<sequence>MAERRSALNIAGARLLAALRHRDSGAQRPAAAQGSSPALVGENTIGGLGGQEPPSNRDAPTAVHDALYGRTRAAVDRLGALLASAAPPDTPEAFREHAAMLNAYDHWQRTLSTGGTADELAAIYAEVMPAQRRAARWVPR</sequence>
<accession>A0A7W7RL45</accession>
<organism evidence="2 3">
    <name type="scientific">Lipingzhangella halophila</name>
    <dbReference type="NCBI Taxonomy" id="1783352"/>
    <lineage>
        <taxon>Bacteria</taxon>
        <taxon>Bacillati</taxon>
        <taxon>Actinomycetota</taxon>
        <taxon>Actinomycetes</taxon>
        <taxon>Streptosporangiales</taxon>
        <taxon>Nocardiopsidaceae</taxon>
        <taxon>Lipingzhangella</taxon>
    </lineage>
</organism>
<feature type="region of interest" description="Disordered" evidence="1">
    <location>
        <begin position="26"/>
        <end position="61"/>
    </location>
</feature>